<evidence type="ECO:0000313" key="3">
    <source>
        <dbReference type="EMBL" id="MBD2847138.1"/>
    </source>
</evidence>
<feature type="compositionally biased region" description="Basic and acidic residues" evidence="2">
    <location>
        <begin position="123"/>
        <end position="143"/>
    </location>
</feature>
<dbReference type="Proteomes" id="UP000621560">
    <property type="component" value="Unassembled WGS sequence"/>
</dbReference>
<dbReference type="RefSeq" id="WP_190920181.1">
    <property type="nucleotide sequence ID" value="NZ_JACXIZ010000033.1"/>
</dbReference>
<dbReference type="PANTHER" id="PTHR35024:SF4">
    <property type="entry name" value="POLYMER-FORMING CYTOSKELETAL PROTEIN"/>
    <property type="match status" value="1"/>
</dbReference>
<dbReference type="EMBL" id="JACXIZ010000033">
    <property type="protein sequence ID" value="MBD2847138.1"/>
    <property type="molecule type" value="Genomic_DNA"/>
</dbReference>
<dbReference type="AlphaFoldDB" id="A0A927BUM6"/>
<accession>A0A927BUM6</accession>
<protein>
    <submittedName>
        <fullName evidence="3">Polymer-forming cytoskeletal protein</fullName>
    </submittedName>
</protein>
<feature type="region of interest" description="Disordered" evidence="2">
    <location>
        <begin position="107"/>
        <end position="143"/>
    </location>
</feature>
<dbReference type="PANTHER" id="PTHR35024">
    <property type="entry name" value="HYPOTHETICAL CYTOSOLIC PROTEIN"/>
    <property type="match status" value="1"/>
</dbReference>
<dbReference type="InterPro" id="IPR007607">
    <property type="entry name" value="BacA/B"/>
</dbReference>
<comment type="caution">
    <text evidence="3">The sequence shown here is derived from an EMBL/GenBank/DDBJ whole genome shotgun (WGS) entry which is preliminary data.</text>
</comment>
<proteinExistence type="inferred from homology"/>
<comment type="similarity">
    <text evidence="1">Belongs to the bactofilin family.</text>
</comment>
<keyword evidence="4" id="KW-1185">Reference proteome</keyword>
<sequence>MFKDNKRTLSTDTLIGQGTLAEGKIACDAGIRIEGECRGDITSKAEVIVGECGIVRAAIEAQDVTIAGAVYGDITVRGRLVITATGQLHGTMQAAVLHIQEGALFNGQSRMERPGAAPAKPSPPEEYRTDEPAKEKVKARQAV</sequence>
<name>A0A927BUM6_9BACL</name>
<evidence type="ECO:0000313" key="4">
    <source>
        <dbReference type="Proteomes" id="UP000621560"/>
    </source>
</evidence>
<evidence type="ECO:0000256" key="1">
    <source>
        <dbReference type="ARBA" id="ARBA00044755"/>
    </source>
</evidence>
<dbReference type="Pfam" id="PF04519">
    <property type="entry name" value="Bactofilin"/>
    <property type="match status" value="1"/>
</dbReference>
<gene>
    <name evidence="3" type="ORF">IDH44_18215</name>
</gene>
<evidence type="ECO:0000256" key="2">
    <source>
        <dbReference type="SAM" id="MobiDB-lite"/>
    </source>
</evidence>
<reference evidence="3" key="1">
    <citation type="submission" date="2020-09" db="EMBL/GenBank/DDBJ databases">
        <title>A novel bacterium of genus Paenibacillus, isolated from South China Sea.</title>
        <authorList>
            <person name="Huang H."/>
            <person name="Mo K."/>
            <person name="Hu Y."/>
        </authorList>
    </citation>
    <scope>NUCLEOTIDE SEQUENCE</scope>
    <source>
        <strain evidence="3">IB182496</strain>
    </source>
</reference>
<organism evidence="3 4">
    <name type="scientific">Paenibacillus sabuli</name>
    <dbReference type="NCBI Taxonomy" id="2772509"/>
    <lineage>
        <taxon>Bacteria</taxon>
        <taxon>Bacillati</taxon>
        <taxon>Bacillota</taxon>
        <taxon>Bacilli</taxon>
        <taxon>Bacillales</taxon>
        <taxon>Paenibacillaceae</taxon>
        <taxon>Paenibacillus</taxon>
    </lineage>
</organism>